<feature type="region of interest" description="Disordered" evidence="1">
    <location>
        <begin position="183"/>
        <end position="209"/>
    </location>
</feature>
<dbReference type="SUPFAM" id="SSF57701">
    <property type="entry name" value="Zn2/Cys6 DNA-binding domain"/>
    <property type="match status" value="1"/>
</dbReference>
<dbReference type="PANTHER" id="PTHR47657">
    <property type="entry name" value="STEROL REGULATORY ELEMENT-BINDING PROTEIN ECM22"/>
    <property type="match status" value="1"/>
</dbReference>
<dbReference type="InterPro" id="IPR036864">
    <property type="entry name" value="Zn2-C6_fun-type_DNA-bd_sf"/>
</dbReference>
<organism evidence="3 4">
    <name type="scientific">Saccharomycopsis crataegensis</name>
    <dbReference type="NCBI Taxonomy" id="43959"/>
    <lineage>
        <taxon>Eukaryota</taxon>
        <taxon>Fungi</taxon>
        <taxon>Dikarya</taxon>
        <taxon>Ascomycota</taxon>
        <taxon>Saccharomycotina</taxon>
        <taxon>Saccharomycetes</taxon>
        <taxon>Saccharomycopsidaceae</taxon>
        <taxon>Saccharomycopsis</taxon>
    </lineage>
</organism>
<dbReference type="SMART" id="SM00066">
    <property type="entry name" value="GAL4"/>
    <property type="match status" value="1"/>
</dbReference>
<evidence type="ECO:0000313" key="4">
    <source>
        <dbReference type="Proteomes" id="UP001360560"/>
    </source>
</evidence>
<dbReference type="PROSITE" id="PS00463">
    <property type="entry name" value="ZN2_CY6_FUNGAL_1"/>
    <property type="match status" value="1"/>
</dbReference>
<feature type="compositionally biased region" description="Polar residues" evidence="1">
    <location>
        <begin position="91"/>
        <end position="102"/>
    </location>
</feature>
<dbReference type="InterPro" id="IPR052400">
    <property type="entry name" value="Zn2-C6_fungal_TF"/>
</dbReference>
<reference evidence="3 4" key="1">
    <citation type="journal article" date="2023" name="Elife">
        <title>Identification of key yeast species and microbe-microbe interactions impacting larval growth of Drosophila in the wild.</title>
        <authorList>
            <person name="Mure A."/>
            <person name="Sugiura Y."/>
            <person name="Maeda R."/>
            <person name="Honda K."/>
            <person name="Sakurai N."/>
            <person name="Takahashi Y."/>
            <person name="Watada M."/>
            <person name="Katoh T."/>
            <person name="Gotoh A."/>
            <person name="Gotoh Y."/>
            <person name="Taniguchi I."/>
            <person name="Nakamura K."/>
            <person name="Hayashi T."/>
            <person name="Katayama T."/>
            <person name="Uemura T."/>
            <person name="Hattori Y."/>
        </authorList>
    </citation>
    <scope>NUCLEOTIDE SEQUENCE [LARGE SCALE GENOMIC DNA]</scope>
    <source>
        <strain evidence="3 4">SC-9</strain>
    </source>
</reference>
<dbReference type="Pfam" id="PF00172">
    <property type="entry name" value="Zn_clus"/>
    <property type="match status" value="1"/>
</dbReference>
<comment type="caution">
    <text evidence="3">The sequence shown here is derived from an EMBL/GenBank/DDBJ whole genome shotgun (WGS) entry which is preliminary data.</text>
</comment>
<feature type="compositionally biased region" description="Polar residues" evidence="1">
    <location>
        <begin position="485"/>
        <end position="496"/>
    </location>
</feature>
<dbReference type="PANTHER" id="PTHR47657:SF7">
    <property type="entry name" value="STEROL REGULATORY ELEMENT-BINDING PROTEIN ECM22"/>
    <property type="match status" value="1"/>
</dbReference>
<feature type="compositionally biased region" description="Low complexity" evidence="1">
    <location>
        <begin position="192"/>
        <end position="202"/>
    </location>
</feature>
<dbReference type="RefSeq" id="XP_064851170.1">
    <property type="nucleotide sequence ID" value="XM_064995098.1"/>
</dbReference>
<dbReference type="Gene3D" id="4.10.240.10">
    <property type="entry name" value="Zn(2)-C6 fungal-type DNA-binding domain"/>
    <property type="match status" value="1"/>
</dbReference>
<evidence type="ECO:0000259" key="2">
    <source>
        <dbReference type="PROSITE" id="PS50048"/>
    </source>
</evidence>
<dbReference type="InterPro" id="IPR001138">
    <property type="entry name" value="Zn2Cys6_DnaBD"/>
</dbReference>
<dbReference type="GO" id="GO:0008270">
    <property type="term" value="F:zinc ion binding"/>
    <property type="evidence" value="ECO:0007669"/>
    <property type="project" value="InterPro"/>
</dbReference>
<dbReference type="Proteomes" id="UP001360560">
    <property type="component" value="Unassembled WGS sequence"/>
</dbReference>
<feature type="compositionally biased region" description="Low complexity" evidence="1">
    <location>
        <begin position="68"/>
        <end position="84"/>
    </location>
</feature>
<name>A0AAV5QI56_9ASCO</name>
<evidence type="ECO:0000256" key="1">
    <source>
        <dbReference type="SAM" id="MobiDB-lite"/>
    </source>
</evidence>
<proteinExistence type="predicted"/>
<dbReference type="EMBL" id="BTFZ01000002">
    <property type="protein sequence ID" value="GMM34170.1"/>
    <property type="molecule type" value="Genomic_DNA"/>
</dbReference>
<feature type="region of interest" description="Disordered" evidence="1">
    <location>
        <begin position="442"/>
        <end position="496"/>
    </location>
</feature>
<feature type="domain" description="Zn(2)-C6 fungal-type" evidence="2">
    <location>
        <begin position="132"/>
        <end position="162"/>
    </location>
</feature>
<evidence type="ECO:0000313" key="3">
    <source>
        <dbReference type="EMBL" id="GMM34170.1"/>
    </source>
</evidence>
<feature type="region of interest" description="Disordered" evidence="1">
    <location>
        <begin position="55"/>
        <end position="125"/>
    </location>
</feature>
<keyword evidence="4" id="KW-1185">Reference proteome</keyword>
<dbReference type="CDD" id="cd00067">
    <property type="entry name" value="GAL4"/>
    <property type="match status" value="1"/>
</dbReference>
<dbReference type="GO" id="GO:0000981">
    <property type="term" value="F:DNA-binding transcription factor activity, RNA polymerase II-specific"/>
    <property type="evidence" value="ECO:0007669"/>
    <property type="project" value="InterPro"/>
</dbReference>
<dbReference type="PROSITE" id="PS50048">
    <property type="entry name" value="ZN2_CY6_FUNGAL_2"/>
    <property type="match status" value="1"/>
</dbReference>
<accession>A0AAV5QI56</accession>
<dbReference type="AlphaFoldDB" id="A0AAV5QI56"/>
<sequence>MKSSLKSDILHFHNNHQQQQKAAITYHNRKAMYERYDWNEQSQSKKPGFKLYDHQRSQAADISPNDGNSSNHLNSNPSSSVSPSPIQPSPMVNSAMNPQQTPGIGPPLVNCSEKPLPKKRATRKRHRNSHLGCATCKQRRIKCDENLPSCNNCIRAKLKCAYLSLDEVSRQALRKAQMAQRVNQQTTVPDVNNNNNNNNNNNGEPMNFVSSTKSSMVVEQSSDVKIESLQNILPKEQKETETGNYLDNADYSSGPLRASNQKRLASDRNLGILTDYSQDQNVINNIFNAVTNTTLRSGKSRKITSQKINAIQQQSRASQEPSHPFNIPPLNVSILPFKSHYRPTQMATEDSRFVRPFNNLESIRYYYVPKDNHIPLLNLPNNNSPNRPSFTLPSISSHFPAGGPSQFAGHTTQYQNGHIQDHQSLQKPSIPQYYQNPLRFQSAPQTPIESGTPGQHSHLQVPSGGGFPLTDTQLQSHPQFEESSRNQSIPDTESLSQPECCEVTFPLYPMPSIFTDSSSSLESETDRLQLAFRDYRIFQTYILYSSAFVKESRGLKNSTGVLKIREKAIVFMFERFSMLSESAKAHIAVESAELCNDYLVRFGLFMISSLPVHHALRIMNLNLRCGIQVCDLYDNVLEFYVTKLLPFTVLPEYSPTELVKNCGNLVQSNIYVWFELIKYFLRPCYHPRFLKEIYEVFGELKRLLKDDSAIVGENLRQKYHRLEQFLETVIKYLDDVGDSFNPTSMQLVFSLLSNWMRIYPYLHHSENDKNPLEIAIILFYQLVSKSLVAIFPETYSYFLIGFEGLYPVPLRGTRIYDLRIFDKMNPDNNIKTGIFLGKVREVCTYCEVVMEFFDRREQMLTKFLSKNSFLYQFVDEPQVMKKFAHLINSPYFAANPISPVNPGTKKSEFKIEEVYVEKFRPLVNVKSTPEAPKNGVFGSLSSNSSATQEVMKYLPNCGYVPATIEDNNFNIYSLVPHFSKFKATRDKLVKCAVEEPYNYYTNMLDKNLTNIKMP</sequence>
<feature type="compositionally biased region" description="Polar residues" evidence="1">
    <location>
        <begin position="442"/>
        <end position="460"/>
    </location>
</feature>
<dbReference type="GeneID" id="90072149"/>
<protein>
    <recommendedName>
        <fullName evidence="2">Zn(2)-C6 fungal-type domain-containing protein</fullName>
    </recommendedName>
</protein>
<gene>
    <name evidence="3" type="ORF">DASC09_014950</name>
</gene>